<name>A0A485M7R1_9ZZZZ</name>
<dbReference type="AlphaFoldDB" id="A0A485M7R1"/>
<evidence type="ECO:0000313" key="1">
    <source>
        <dbReference type="EMBL" id="VFU18904.1"/>
    </source>
</evidence>
<organism evidence="1">
    <name type="scientific">anaerobic digester metagenome</name>
    <dbReference type="NCBI Taxonomy" id="1263854"/>
    <lineage>
        <taxon>unclassified sequences</taxon>
        <taxon>metagenomes</taxon>
        <taxon>ecological metagenomes</taxon>
    </lineage>
</organism>
<dbReference type="EMBL" id="CAADRM010000160">
    <property type="protein sequence ID" value="VFU18904.1"/>
    <property type="molecule type" value="Genomic_DNA"/>
</dbReference>
<sequence>MAVSEVELQHYLQGVKYPSRKEELIRKARENQAPRDVIDLIHNLPDREFNSTADVSRAVVEIG</sequence>
<dbReference type="InterPro" id="IPR021527">
    <property type="entry name" value="DUF2795"/>
</dbReference>
<dbReference type="Pfam" id="PF11387">
    <property type="entry name" value="DUF2795"/>
    <property type="match status" value="1"/>
</dbReference>
<reference evidence="1" key="1">
    <citation type="submission" date="2019-03" db="EMBL/GenBank/DDBJ databases">
        <authorList>
            <person name="Hao L."/>
        </authorList>
    </citation>
    <scope>NUCLEOTIDE SEQUENCE</scope>
</reference>
<gene>
    <name evidence="1" type="ORF">SCFA_910022</name>
</gene>
<proteinExistence type="predicted"/>
<evidence type="ECO:0008006" key="2">
    <source>
        <dbReference type="Google" id="ProtNLM"/>
    </source>
</evidence>
<accession>A0A485M7R1</accession>
<protein>
    <recommendedName>
        <fullName evidence="2">DUF2795 domain-containing protein</fullName>
    </recommendedName>
</protein>